<organism evidence="2 3">
    <name type="scientific">Ottowia beijingensis</name>
    <dbReference type="NCBI Taxonomy" id="1207057"/>
    <lineage>
        <taxon>Bacteria</taxon>
        <taxon>Pseudomonadati</taxon>
        <taxon>Pseudomonadota</taxon>
        <taxon>Betaproteobacteria</taxon>
        <taxon>Burkholderiales</taxon>
        <taxon>Comamonadaceae</taxon>
        <taxon>Ottowia</taxon>
    </lineage>
</organism>
<protein>
    <recommendedName>
        <fullName evidence="1">N6 adenine-specific DNA methyltransferase N-terminal domain-containing protein</fullName>
    </recommendedName>
</protein>
<comment type="caution">
    <text evidence="2">The sequence shown here is derived from an EMBL/GenBank/DDBJ whole genome shotgun (WGS) entry which is preliminary data.</text>
</comment>
<evidence type="ECO:0000313" key="3">
    <source>
        <dbReference type="Proteomes" id="UP000589716"/>
    </source>
</evidence>
<dbReference type="InterPro" id="IPR022749">
    <property type="entry name" value="D12N6_MeTrfase_N"/>
</dbReference>
<dbReference type="RefSeq" id="WP_180549647.1">
    <property type="nucleotide sequence ID" value="NZ_JACCKX010000001.1"/>
</dbReference>
<dbReference type="Proteomes" id="UP000589716">
    <property type="component" value="Unassembled WGS sequence"/>
</dbReference>
<gene>
    <name evidence="2" type="ORF">H0I39_04035</name>
</gene>
<proteinExistence type="predicted"/>
<sequence length="113" mass="12856">MVFEPTPFSSFIRSVTDLLRGDYMQSACGKVIFPFTVLRRRGCEIELTKHAVLAELTTRRQRGTNPDSFLARKIGLPFFNQYLLNLDKLQLHPIRATAARHMPGHPIETNSKG</sequence>
<feature type="domain" description="N6 adenine-specific DNA methyltransferase N-terminal" evidence="1">
    <location>
        <begin position="9"/>
        <end position="91"/>
    </location>
</feature>
<keyword evidence="3" id="KW-1185">Reference proteome</keyword>
<dbReference type="AlphaFoldDB" id="A0A853IVS1"/>
<name>A0A853IVS1_9BURK</name>
<reference evidence="2 3" key="1">
    <citation type="submission" date="2020-07" db="EMBL/GenBank/DDBJ databases">
        <authorList>
            <person name="Maaloum M."/>
        </authorList>
    </citation>
    <scope>NUCLEOTIDE SEQUENCE [LARGE SCALE GENOMIC DNA]</scope>
    <source>
        <strain evidence="2 3">GCS-AN-3</strain>
    </source>
</reference>
<evidence type="ECO:0000259" key="1">
    <source>
        <dbReference type="Pfam" id="PF12161"/>
    </source>
</evidence>
<accession>A0A853IVS1</accession>
<evidence type="ECO:0000313" key="2">
    <source>
        <dbReference type="EMBL" id="NZA01140.1"/>
    </source>
</evidence>
<dbReference type="Pfam" id="PF12161">
    <property type="entry name" value="HsdM_N"/>
    <property type="match status" value="1"/>
</dbReference>
<dbReference type="EMBL" id="JACCKX010000001">
    <property type="protein sequence ID" value="NZA01140.1"/>
    <property type="molecule type" value="Genomic_DNA"/>
</dbReference>